<dbReference type="EMBL" id="JALJRB010000002">
    <property type="protein sequence ID" value="MCJ8499517.1"/>
    <property type="molecule type" value="Genomic_DNA"/>
</dbReference>
<dbReference type="Proteomes" id="UP001165427">
    <property type="component" value="Unassembled WGS sequence"/>
</dbReference>
<comment type="caution">
    <text evidence="1">The sequence shown here is derived from an EMBL/GenBank/DDBJ whole genome shotgun (WGS) entry which is preliminary data.</text>
</comment>
<gene>
    <name evidence="1" type="ORF">MRX98_02940</name>
</gene>
<keyword evidence="1" id="KW-0808">Transferase</keyword>
<evidence type="ECO:0000313" key="1">
    <source>
        <dbReference type="EMBL" id="MCJ8499517.1"/>
    </source>
</evidence>
<accession>A0AA41QYS4</accession>
<reference evidence="1" key="1">
    <citation type="submission" date="2022-04" db="EMBL/GenBank/DDBJ databases">
        <title>Desulfatitalea alkaliphila sp. nov., a novel anaerobic sulfate-reducing bacterium isolated from terrestrial mud volcano, Taman Peninsula, Russia.</title>
        <authorList>
            <person name="Khomyakova M.A."/>
            <person name="Merkel A.Y."/>
            <person name="Slobodkin A.I."/>
        </authorList>
    </citation>
    <scope>NUCLEOTIDE SEQUENCE</scope>
    <source>
        <strain evidence="1">M08but</strain>
    </source>
</reference>
<evidence type="ECO:0000313" key="2">
    <source>
        <dbReference type="Proteomes" id="UP001165427"/>
    </source>
</evidence>
<proteinExistence type="predicted"/>
<name>A0AA41QYS4_9BACT</name>
<dbReference type="AlphaFoldDB" id="A0AA41QYS4"/>
<dbReference type="RefSeq" id="WP_246902878.1">
    <property type="nucleotide sequence ID" value="NZ_JALJRB010000002.1"/>
</dbReference>
<organism evidence="1 2">
    <name type="scientific">Desulfatitalea alkaliphila</name>
    <dbReference type="NCBI Taxonomy" id="2929485"/>
    <lineage>
        <taxon>Bacteria</taxon>
        <taxon>Pseudomonadati</taxon>
        <taxon>Thermodesulfobacteriota</taxon>
        <taxon>Desulfobacteria</taxon>
        <taxon>Desulfobacterales</taxon>
        <taxon>Desulfosarcinaceae</taxon>
        <taxon>Desulfatitalea</taxon>
    </lineage>
</organism>
<keyword evidence="2" id="KW-1185">Reference proteome</keyword>
<sequence>MTTISHNLTGKTDKKTVALLFEIDTIARDLKLTFFIVGATARDILLQHAHGLHTTRATLDVDIGVFVSDWEQFRTLKETLVRTGKFSPTRQAQRLLFDDELLLDIIPFGGIAEENHSIAWPPDYDIQMSVAGFQECYQHAVSVQVRAEPDLVVKIVSLAGLAILKLVSWDDNIERRGKDAADLFFIMRNLPHPHETFRGLVGEANRKPDARDPLRHL</sequence>
<protein>
    <submittedName>
        <fullName evidence="1">Nucleotidyl transferase AbiEii/AbiGii toxin family protein</fullName>
    </submittedName>
</protein>
<dbReference type="GO" id="GO:0016740">
    <property type="term" value="F:transferase activity"/>
    <property type="evidence" value="ECO:0007669"/>
    <property type="project" value="UniProtKB-KW"/>
</dbReference>